<organism evidence="1 2">
    <name type="scientific">Pristionchus mayeri</name>
    <dbReference type="NCBI Taxonomy" id="1317129"/>
    <lineage>
        <taxon>Eukaryota</taxon>
        <taxon>Metazoa</taxon>
        <taxon>Ecdysozoa</taxon>
        <taxon>Nematoda</taxon>
        <taxon>Chromadorea</taxon>
        <taxon>Rhabditida</taxon>
        <taxon>Rhabditina</taxon>
        <taxon>Diplogasteromorpha</taxon>
        <taxon>Diplogasteroidea</taxon>
        <taxon>Neodiplogasteridae</taxon>
        <taxon>Pristionchus</taxon>
    </lineage>
</organism>
<accession>A0AAN5D1J8</accession>
<reference evidence="2" key="1">
    <citation type="submission" date="2022-10" db="EMBL/GenBank/DDBJ databases">
        <title>Genome assembly of Pristionchus species.</title>
        <authorList>
            <person name="Yoshida K."/>
            <person name="Sommer R.J."/>
        </authorList>
    </citation>
    <scope>NUCLEOTIDE SEQUENCE [LARGE SCALE GENOMIC DNA]</scope>
    <source>
        <strain evidence="2">RS5460</strain>
    </source>
</reference>
<name>A0AAN5D1J8_9BILA</name>
<evidence type="ECO:0000313" key="2">
    <source>
        <dbReference type="Proteomes" id="UP001328107"/>
    </source>
</evidence>
<dbReference type="EMBL" id="BTRK01000005">
    <property type="protein sequence ID" value="GMR55101.1"/>
    <property type="molecule type" value="Genomic_DNA"/>
</dbReference>
<evidence type="ECO:0000313" key="1">
    <source>
        <dbReference type="EMBL" id="GMR55101.1"/>
    </source>
</evidence>
<protein>
    <submittedName>
        <fullName evidence="1">Uncharacterized protein</fullName>
    </submittedName>
</protein>
<gene>
    <name evidence="1" type="ORF">PMAYCL1PPCAC_25296</name>
</gene>
<keyword evidence="2" id="KW-1185">Reference proteome</keyword>
<dbReference type="AlphaFoldDB" id="A0AAN5D1J8"/>
<proteinExistence type="predicted"/>
<sequence length="152" mass="16911">MITKENREKHFVLLVHGHGGQNAQTAWMNTDDGVKDYCQECSSTNLIRDDVFIQKLINLNHKPGISVFLLHCRNAHPSAPPPTLLAQPLGNKAVRVCFGALPGFQMFFRPLDPTSQRILRAHEDHRTPEAAVNSLIGRSSFEGVPGMIFSLL</sequence>
<dbReference type="Proteomes" id="UP001328107">
    <property type="component" value="Unassembled WGS sequence"/>
</dbReference>
<comment type="caution">
    <text evidence="1">The sequence shown here is derived from an EMBL/GenBank/DDBJ whole genome shotgun (WGS) entry which is preliminary data.</text>
</comment>